<dbReference type="OrthoDB" id="4367430at2759"/>
<dbReference type="AlphaFoldDB" id="A0A9W9T5C8"/>
<keyword evidence="4" id="KW-0547">Nucleotide-binding</keyword>
<evidence type="ECO:0000256" key="1">
    <source>
        <dbReference type="ARBA" id="ARBA00012513"/>
    </source>
</evidence>
<dbReference type="PANTHER" id="PTHR47634:SF9">
    <property type="entry name" value="PROTEIN KINASE DOMAIN-CONTAINING PROTEIN-RELATED"/>
    <property type="match status" value="1"/>
</dbReference>
<evidence type="ECO:0000256" key="3">
    <source>
        <dbReference type="ARBA" id="ARBA00022679"/>
    </source>
</evidence>
<dbReference type="EC" id="2.7.11.1" evidence="1"/>
<comment type="catalytic activity">
    <reaction evidence="8">
        <text>L-seryl-[protein] + ATP = O-phospho-L-seryl-[protein] + ADP + H(+)</text>
        <dbReference type="Rhea" id="RHEA:17989"/>
        <dbReference type="Rhea" id="RHEA-COMP:9863"/>
        <dbReference type="Rhea" id="RHEA-COMP:11604"/>
        <dbReference type="ChEBI" id="CHEBI:15378"/>
        <dbReference type="ChEBI" id="CHEBI:29999"/>
        <dbReference type="ChEBI" id="CHEBI:30616"/>
        <dbReference type="ChEBI" id="CHEBI:83421"/>
        <dbReference type="ChEBI" id="CHEBI:456216"/>
        <dbReference type="EC" id="2.7.11.1"/>
    </reaction>
</comment>
<keyword evidence="3" id="KW-0808">Transferase</keyword>
<dbReference type="GO" id="GO:0005737">
    <property type="term" value="C:cytoplasm"/>
    <property type="evidence" value="ECO:0007669"/>
    <property type="project" value="TreeGrafter"/>
</dbReference>
<dbReference type="InterPro" id="IPR051334">
    <property type="entry name" value="SRPK"/>
</dbReference>
<keyword evidence="11" id="KW-1185">Reference proteome</keyword>
<comment type="caution">
    <text evidence="10">The sequence shown here is derived from an EMBL/GenBank/DDBJ whole genome shotgun (WGS) entry which is preliminary data.</text>
</comment>
<evidence type="ECO:0000256" key="7">
    <source>
        <dbReference type="ARBA" id="ARBA00047899"/>
    </source>
</evidence>
<dbReference type="GO" id="GO:0005524">
    <property type="term" value="F:ATP binding"/>
    <property type="evidence" value="ECO:0007669"/>
    <property type="project" value="UniProtKB-KW"/>
</dbReference>
<evidence type="ECO:0000256" key="5">
    <source>
        <dbReference type="ARBA" id="ARBA00022777"/>
    </source>
</evidence>
<keyword evidence="2" id="KW-0723">Serine/threonine-protein kinase</keyword>
<dbReference type="EMBL" id="JAPQKP010000001">
    <property type="protein sequence ID" value="KAJ5210123.1"/>
    <property type="molecule type" value="Genomic_DNA"/>
</dbReference>
<evidence type="ECO:0000313" key="10">
    <source>
        <dbReference type="EMBL" id="KAJ5210123.1"/>
    </source>
</evidence>
<evidence type="ECO:0000256" key="6">
    <source>
        <dbReference type="ARBA" id="ARBA00022840"/>
    </source>
</evidence>
<dbReference type="GO" id="GO:0005634">
    <property type="term" value="C:nucleus"/>
    <property type="evidence" value="ECO:0007669"/>
    <property type="project" value="TreeGrafter"/>
</dbReference>
<dbReference type="GO" id="GO:0004674">
    <property type="term" value="F:protein serine/threonine kinase activity"/>
    <property type="evidence" value="ECO:0007669"/>
    <property type="project" value="UniProtKB-KW"/>
</dbReference>
<gene>
    <name evidence="10" type="ORF">N7472_000262</name>
</gene>
<reference evidence="10" key="2">
    <citation type="journal article" date="2023" name="IMA Fungus">
        <title>Comparative genomic study of the Penicillium genus elucidates a diverse pangenome and 15 lateral gene transfer events.</title>
        <authorList>
            <person name="Petersen C."/>
            <person name="Sorensen T."/>
            <person name="Nielsen M.R."/>
            <person name="Sondergaard T.E."/>
            <person name="Sorensen J.L."/>
            <person name="Fitzpatrick D.A."/>
            <person name="Frisvad J.C."/>
            <person name="Nielsen K.L."/>
        </authorList>
    </citation>
    <scope>NUCLEOTIDE SEQUENCE</scope>
    <source>
        <strain evidence="10">IBT 16849</strain>
    </source>
</reference>
<protein>
    <recommendedName>
        <fullName evidence="1">non-specific serine/threonine protein kinase</fullName>
        <ecNumber evidence="1">2.7.11.1</ecNumber>
    </recommendedName>
</protein>
<sequence length="236" mass="26823">MTRCLNIFANPVRFSVSLPSSRHPVPFSQPLRRRTKLDLGPFRRLGSTMAENYRIEYNWIKGVEALEKYQPGVYHPVMVWDVLRDRYHIVDKLGFGGYLTVWLARDTHLHRYVAVKVNTANPLPRESKVLKALSAPLPWPSPVHPGRGSIPVLLDKFKVRGPNGENTCYTVAPAQCNLREDQTVVIATVYLFSVISSDQDQFRPPKRERWDWDMGGKKGKFKPEATPALQGIGEGT</sequence>
<comment type="catalytic activity">
    <reaction evidence="7">
        <text>L-threonyl-[protein] + ATP = O-phospho-L-threonyl-[protein] + ADP + H(+)</text>
        <dbReference type="Rhea" id="RHEA:46608"/>
        <dbReference type="Rhea" id="RHEA-COMP:11060"/>
        <dbReference type="Rhea" id="RHEA-COMP:11605"/>
        <dbReference type="ChEBI" id="CHEBI:15378"/>
        <dbReference type="ChEBI" id="CHEBI:30013"/>
        <dbReference type="ChEBI" id="CHEBI:30616"/>
        <dbReference type="ChEBI" id="CHEBI:61977"/>
        <dbReference type="ChEBI" id="CHEBI:456216"/>
        <dbReference type="EC" id="2.7.11.1"/>
    </reaction>
</comment>
<keyword evidence="6" id="KW-0067">ATP-binding</keyword>
<keyword evidence="5" id="KW-0418">Kinase</keyword>
<accession>A0A9W9T5C8</accession>
<reference evidence="10" key="1">
    <citation type="submission" date="2022-11" db="EMBL/GenBank/DDBJ databases">
        <authorList>
            <person name="Petersen C."/>
        </authorList>
    </citation>
    <scope>NUCLEOTIDE SEQUENCE</scope>
    <source>
        <strain evidence="10">IBT 16849</strain>
    </source>
</reference>
<organism evidence="10 11">
    <name type="scientific">Penicillium cf. griseofulvum</name>
    <dbReference type="NCBI Taxonomy" id="2972120"/>
    <lineage>
        <taxon>Eukaryota</taxon>
        <taxon>Fungi</taxon>
        <taxon>Dikarya</taxon>
        <taxon>Ascomycota</taxon>
        <taxon>Pezizomycotina</taxon>
        <taxon>Eurotiomycetes</taxon>
        <taxon>Eurotiomycetidae</taxon>
        <taxon>Eurotiales</taxon>
        <taxon>Aspergillaceae</taxon>
        <taxon>Penicillium</taxon>
    </lineage>
</organism>
<feature type="compositionally biased region" description="Basic and acidic residues" evidence="9">
    <location>
        <begin position="203"/>
        <end position="216"/>
    </location>
</feature>
<dbReference type="GO" id="GO:0000245">
    <property type="term" value="P:spliceosomal complex assembly"/>
    <property type="evidence" value="ECO:0007669"/>
    <property type="project" value="TreeGrafter"/>
</dbReference>
<evidence type="ECO:0000256" key="2">
    <source>
        <dbReference type="ARBA" id="ARBA00022527"/>
    </source>
</evidence>
<dbReference type="Proteomes" id="UP001150879">
    <property type="component" value="Unassembled WGS sequence"/>
</dbReference>
<evidence type="ECO:0000256" key="9">
    <source>
        <dbReference type="SAM" id="MobiDB-lite"/>
    </source>
</evidence>
<dbReference type="GO" id="GO:0050684">
    <property type="term" value="P:regulation of mRNA processing"/>
    <property type="evidence" value="ECO:0007669"/>
    <property type="project" value="TreeGrafter"/>
</dbReference>
<dbReference type="PANTHER" id="PTHR47634">
    <property type="entry name" value="PROTEIN KINASE DOMAIN-CONTAINING PROTEIN-RELATED"/>
    <property type="match status" value="1"/>
</dbReference>
<dbReference type="Gene3D" id="3.30.200.20">
    <property type="entry name" value="Phosphorylase Kinase, domain 1"/>
    <property type="match status" value="1"/>
</dbReference>
<evidence type="ECO:0000313" key="11">
    <source>
        <dbReference type="Proteomes" id="UP001150879"/>
    </source>
</evidence>
<proteinExistence type="predicted"/>
<evidence type="ECO:0000256" key="8">
    <source>
        <dbReference type="ARBA" id="ARBA00048679"/>
    </source>
</evidence>
<evidence type="ECO:0000256" key="4">
    <source>
        <dbReference type="ARBA" id="ARBA00022741"/>
    </source>
</evidence>
<name>A0A9W9T5C8_9EURO</name>
<dbReference type="InterPro" id="IPR011009">
    <property type="entry name" value="Kinase-like_dom_sf"/>
</dbReference>
<dbReference type="SUPFAM" id="SSF56112">
    <property type="entry name" value="Protein kinase-like (PK-like)"/>
    <property type="match status" value="1"/>
</dbReference>
<feature type="region of interest" description="Disordered" evidence="9">
    <location>
        <begin position="203"/>
        <end position="236"/>
    </location>
</feature>